<evidence type="ECO:0000256" key="3">
    <source>
        <dbReference type="ARBA" id="ARBA00022475"/>
    </source>
</evidence>
<dbReference type="GO" id="GO:0005886">
    <property type="term" value="C:plasma membrane"/>
    <property type="evidence" value="ECO:0007669"/>
    <property type="project" value="UniProtKB-SubCell"/>
</dbReference>
<reference evidence="14" key="1">
    <citation type="submission" date="2022-04" db="EMBL/GenBank/DDBJ databases">
        <title>Carnegiea gigantea Genome sequencing and assembly v2.</title>
        <authorList>
            <person name="Copetti D."/>
            <person name="Sanderson M.J."/>
            <person name="Burquez A."/>
            <person name="Wojciechowski M.F."/>
        </authorList>
    </citation>
    <scope>NUCLEOTIDE SEQUENCE</scope>
    <source>
        <strain evidence="14">SGP5-SGP5p</strain>
        <tissue evidence="14">Aerial part</tissue>
    </source>
</reference>
<dbReference type="FunFam" id="3.80.10.10:FF:000095">
    <property type="entry name" value="LRR receptor-like serine/threonine-protein kinase GSO1"/>
    <property type="match status" value="1"/>
</dbReference>
<feature type="transmembrane region" description="Helical" evidence="13">
    <location>
        <begin position="519"/>
        <end position="535"/>
    </location>
</feature>
<keyword evidence="7" id="KW-0677">Repeat</keyword>
<feature type="region of interest" description="Disordered" evidence="12">
    <location>
        <begin position="476"/>
        <end position="502"/>
    </location>
</feature>
<name>A0A9Q1GMP7_9CARY</name>
<keyword evidence="6" id="KW-0732">Signal</keyword>
<evidence type="ECO:0000256" key="9">
    <source>
        <dbReference type="ARBA" id="ARBA00023136"/>
    </source>
</evidence>
<keyword evidence="11" id="KW-0325">Glycoprotein</keyword>
<evidence type="ECO:0000256" key="4">
    <source>
        <dbReference type="ARBA" id="ARBA00022614"/>
    </source>
</evidence>
<accession>A0A9Q1GMP7</accession>
<keyword evidence="3" id="KW-1003">Cell membrane</keyword>
<proteinExistence type="inferred from homology"/>
<sequence>MMKKTLDKLQDPSLDNPMPHLMQLAEIALYINHYDLQKPSAINEFKLDHNHISSDIPAAIANLVNLMYFYADNNNFSGAIPEYLGNLLNLSGHIPPSLGKCKILQSLNLAWNNLQGNIPPSLGNCKTLQLLDLSVNNLSVSLPTRVIGLSLVVFSVEKNNIHGRIPLSLCNATKLDIIDLGGNHLNGTIPHCLIVMASTLGVLDLSGNNIGGNVPNEFRKGCRLEMLDLCWNFLQGQIPRSLVSRKNLKLLDFENNQLKDTFPCKLSALSQLQVLILKSNKFSGGIACPGDDSIWPLLQILNLASNRFRGEITSQFIPTRRSMMAGTKEMQLEPDELQYSSILAGVHIQDLLTLTFKGNDFELHKIPKIFTSIELSNNAFHGEIPRELGNLNALIVLNLSHNSLSGNIPSSLGNLSQLESLDLSCNALSGNIPRELVKLNFLKYLNLSFNKLEGPIPTSTQLQSFDASSYKGNRGLYGPPLTPRHAPRSIHPSMPSTSPDESQWGSYSQVEWTLRGAEVGLPVGLTIFIMPLLYFKRWRRWYCKHLDRLAMKILICKNHARGRRTRRRSERQQRQRF</sequence>
<comment type="caution">
    <text evidence="14">The sequence shown here is derived from an EMBL/GenBank/DDBJ whole genome shotgun (WGS) entry which is preliminary data.</text>
</comment>
<evidence type="ECO:0000256" key="2">
    <source>
        <dbReference type="ARBA" id="ARBA00009592"/>
    </source>
</evidence>
<comment type="subcellular location">
    <subcellularLocation>
        <location evidence="1">Cell membrane</location>
        <topology evidence="1">Single-pass type I membrane protein</topology>
    </subcellularLocation>
</comment>
<evidence type="ECO:0000313" key="14">
    <source>
        <dbReference type="EMBL" id="KAJ8423370.1"/>
    </source>
</evidence>
<organism evidence="14 15">
    <name type="scientific">Carnegiea gigantea</name>
    <dbReference type="NCBI Taxonomy" id="171969"/>
    <lineage>
        <taxon>Eukaryota</taxon>
        <taxon>Viridiplantae</taxon>
        <taxon>Streptophyta</taxon>
        <taxon>Embryophyta</taxon>
        <taxon>Tracheophyta</taxon>
        <taxon>Spermatophyta</taxon>
        <taxon>Magnoliopsida</taxon>
        <taxon>eudicotyledons</taxon>
        <taxon>Gunneridae</taxon>
        <taxon>Pentapetalae</taxon>
        <taxon>Caryophyllales</taxon>
        <taxon>Cactineae</taxon>
        <taxon>Cactaceae</taxon>
        <taxon>Cactoideae</taxon>
        <taxon>Echinocereeae</taxon>
        <taxon>Carnegiea</taxon>
    </lineage>
</organism>
<evidence type="ECO:0000256" key="7">
    <source>
        <dbReference type="ARBA" id="ARBA00022737"/>
    </source>
</evidence>
<dbReference type="PANTHER" id="PTHR27004">
    <property type="entry name" value="RECEPTOR-LIKE PROTEIN 12 ISOFORM X1"/>
    <property type="match status" value="1"/>
</dbReference>
<dbReference type="SUPFAM" id="SSF52058">
    <property type="entry name" value="L domain-like"/>
    <property type="match status" value="2"/>
</dbReference>
<evidence type="ECO:0000256" key="1">
    <source>
        <dbReference type="ARBA" id="ARBA00004251"/>
    </source>
</evidence>
<evidence type="ECO:0000256" key="6">
    <source>
        <dbReference type="ARBA" id="ARBA00022729"/>
    </source>
</evidence>
<evidence type="ECO:0000256" key="8">
    <source>
        <dbReference type="ARBA" id="ARBA00022989"/>
    </source>
</evidence>
<evidence type="ECO:0000256" key="11">
    <source>
        <dbReference type="ARBA" id="ARBA00023180"/>
    </source>
</evidence>
<dbReference type="Pfam" id="PF00560">
    <property type="entry name" value="LRR_1"/>
    <property type="match status" value="6"/>
</dbReference>
<gene>
    <name evidence="14" type="ORF">Cgig2_026788</name>
</gene>
<evidence type="ECO:0000256" key="5">
    <source>
        <dbReference type="ARBA" id="ARBA00022692"/>
    </source>
</evidence>
<keyword evidence="9 13" id="KW-0472">Membrane</keyword>
<dbReference type="EMBL" id="JAKOGI010001983">
    <property type="protein sequence ID" value="KAJ8423370.1"/>
    <property type="molecule type" value="Genomic_DNA"/>
</dbReference>
<dbReference type="InterPro" id="IPR032675">
    <property type="entry name" value="LRR_dom_sf"/>
</dbReference>
<comment type="similarity">
    <text evidence="2">Belongs to the RLP family.</text>
</comment>
<dbReference type="Gene3D" id="3.80.10.10">
    <property type="entry name" value="Ribonuclease Inhibitor"/>
    <property type="match status" value="3"/>
</dbReference>
<evidence type="ECO:0000313" key="15">
    <source>
        <dbReference type="Proteomes" id="UP001153076"/>
    </source>
</evidence>
<dbReference type="InterPro" id="IPR001611">
    <property type="entry name" value="Leu-rich_rpt"/>
</dbReference>
<keyword evidence="4" id="KW-0433">Leucine-rich repeat</keyword>
<dbReference type="FunFam" id="3.80.10.10:FF:000111">
    <property type="entry name" value="LRR receptor-like serine/threonine-protein kinase ERECTA"/>
    <property type="match status" value="1"/>
</dbReference>
<protein>
    <submittedName>
        <fullName evidence="14">Uncharacterized protein</fullName>
    </submittedName>
</protein>
<dbReference type="Proteomes" id="UP001153076">
    <property type="component" value="Unassembled WGS sequence"/>
</dbReference>
<evidence type="ECO:0000256" key="12">
    <source>
        <dbReference type="SAM" id="MobiDB-lite"/>
    </source>
</evidence>
<keyword evidence="10" id="KW-0675">Receptor</keyword>
<evidence type="ECO:0000256" key="13">
    <source>
        <dbReference type="SAM" id="Phobius"/>
    </source>
</evidence>
<dbReference type="AlphaFoldDB" id="A0A9Q1GMP7"/>
<keyword evidence="15" id="KW-1185">Reference proteome</keyword>
<dbReference type="PANTHER" id="PTHR27004:SF435">
    <property type="entry name" value="LEUCINE-RICH REPEAT-CONTAINING N-TERMINAL PLANT-TYPE DOMAIN-CONTAINING PROTEIN"/>
    <property type="match status" value="1"/>
</dbReference>
<dbReference type="OrthoDB" id="1394818at2759"/>
<keyword evidence="5 13" id="KW-0812">Transmembrane</keyword>
<evidence type="ECO:0000256" key="10">
    <source>
        <dbReference type="ARBA" id="ARBA00023170"/>
    </source>
</evidence>
<keyword evidence="8 13" id="KW-1133">Transmembrane helix</keyword>